<dbReference type="Proteomes" id="UP000306758">
    <property type="component" value="Unassembled WGS sequence"/>
</dbReference>
<dbReference type="RefSeq" id="WP_136123428.1">
    <property type="nucleotide sequence ID" value="NZ_QXNI01000028.1"/>
</dbReference>
<evidence type="ECO:0000313" key="1">
    <source>
        <dbReference type="EMBL" id="THA09545.1"/>
    </source>
</evidence>
<evidence type="ECO:0008006" key="3">
    <source>
        <dbReference type="Google" id="ProtNLM"/>
    </source>
</evidence>
<evidence type="ECO:0000313" key="2">
    <source>
        <dbReference type="Proteomes" id="UP000306758"/>
    </source>
</evidence>
<comment type="caution">
    <text evidence="1">The sequence shown here is derived from an EMBL/GenBank/DDBJ whole genome shotgun (WGS) entry which is preliminary data.</text>
</comment>
<name>A0A4S2Q0R1_9PAST</name>
<reference evidence="1 2" key="1">
    <citation type="journal article" date="2019" name="Vet. Microbiol.">
        <title>Development of multi locus sequence typing (MLST) of Rodentibacter pneumotropicus.</title>
        <authorList>
            <person name="Adhikary S."/>
            <person name="Bisgaard M."/>
            <person name="Boot R."/>
            <person name="Benga L."/>
            <person name="Nicklas W."/>
            <person name="Christensen H."/>
        </authorList>
    </citation>
    <scope>NUCLEOTIDE SEQUENCE [LARGE SCALE GENOMIC DNA]</scope>
    <source>
        <strain evidence="1 2">Ac84</strain>
    </source>
</reference>
<sequence>MLDSQSVHNSGKVSGGTVVGQVSGDMKNIGGVFEADEALLLNVKGDLAHQSTSKTTDVNLDGYQRRQTNLDRQALLHVKGENGTLAVSANRINLLGAAIINEGKGETQVSAKTDLNLTALSVGVDEKMGGGNHYRNERKDDVEISRIKGGGDVRLAAKNIYSQGAELESEAKLTALAENDLVLNGAKVSHDFEEFHKTKSGSLAKVTKTRFDKQQSETQRGSQVSGKEIVLVAGHEVKGKGLQAIAENDLLIQAGGNVDIAADTNHFRNIHKETKKTSGVFTGGGGITFGSKSEKHHLESEGWTQSDTRSTLVTNMVQAAYHRVKGREQVSNPKLKALYRIALFREYSKVSLLSATAVDFYRGWTVGFKCPLTMIKGHFCFYKIVICFLNKTILCKMFCELIHFI</sequence>
<protein>
    <recommendedName>
        <fullName evidence="3">Protein PfhB1</fullName>
    </recommendedName>
</protein>
<proteinExistence type="predicted"/>
<gene>
    <name evidence="1" type="ORF">D3M78_05390</name>
</gene>
<dbReference type="EMBL" id="QXNI01000028">
    <property type="protein sequence ID" value="THA09545.1"/>
    <property type="molecule type" value="Genomic_DNA"/>
</dbReference>
<organism evidence="1 2">
    <name type="scientific">Rodentibacter pneumotropicus</name>
    <dbReference type="NCBI Taxonomy" id="758"/>
    <lineage>
        <taxon>Bacteria</taxon>
        <taxon>Pseudomonadati</taxon>
        <taxon>Pseudomonadota</taxon>
        <taxon>Gammaproteobacteria</taxon>
        <taxon>Pasteurellales</taxon>
        <taxon>Pasteurellaceae</taxon>
        <taxon>Rodentibacter</taxon>
    </lineage>
</organism>
<accession>A0A4S2Q0R1</accession>
<dbReference type="AlphaFoldDB" id="A0A4S2Q0R1"/>